<sequence>MAARHQPRGTGLEVQYEDFVPKYEWEDQPEATILTIDLPGSCKKKKLKQKKMAETKKLQEEEIAKEKAKQKRLLRLLEKKNKMVDRIKARRLQEKEIAEAEKLEEEAKAKKEPRRKKRSFKRERHN</sequence>
<organism evidence="2">
    <name type="scientific">Brassica oleracea</name>
    <name type="common">Wild cabbage</name>
    <dbReference type="NCBI Taxonomy" id="3712"/>
    <lineage>
        <taxon>Eukaryota</taxon>
        <taxon>Viridiplantae</taxon>
        <taxon>Streptophyta</taxon>
        <taxon>Embryophyta</taxon>
        <taxon>Tracheophyta</taxon>
        <taxon>Spermatophyta</taxon>
        <taxon>Magnoliopsida</taxon>
        <taxon>eudicotyledons</taxon>
        <taxon>Gunneridae</taxon>
        <taxon>Pentapetalae</taxon>
        <taxon>rosids</taxon>
        <taxon>malvids</taxon>
        <taxon>Brassicales</taxon>
        <taxon>Brassicaceae</taxon>
        <taxon>Brassiceae</taxon>
        <taxon>Brassica</taxon>
    </lineage>
</organism>
<name>A0A3P6EH16_BRAOL</name>
<protein>
    <submittedName>
        <fullName evidence="2">Uncharacterized protein</fullName>
    </submittedName>
</protein>
<proteinExistence type="predicted"/>
<reference evidence="2" key="1">
    <citation type="submission" date="2018-11" db="EMBL/GenBank/DDBJ databases">
        <authorList>
            <consortium name="Genoscope - CEA"/>
            <person name="William W."/>
        </authorList>
    </citation>
    <scope>NUCLEOTIDE SEQUENCE</scope>
</reference>
<gene>
    <name evidence="2" type="ORF">BOLC9T59937H</name>
</gene>
<evidence type="ECO:0000313" key="2">
    <source>
        <dbReference type="EMBL" id="VDD34614.1"/>
    </source>
</evidence>
<dbReference type="EMBL" id="LR031875">
    <property type="protein sequence ID" value="VDD34614.1"/>
    <property type="molecule type" value="Genomic_DNA"/>
</dbReference>
<accession>A0A3P6EH16</accession>
<evidence type="ECO:0000256" key="1">
    <source>
        <dbReference type="SAM" id="MobiDB-lite"/>
    </source>
</evidence>
<feature type="region of interest" description="Disordered" evidence="1">
    <location>
        <begin position="104"/>
        <end position="126"/>
    </location>
</feature>
<feature type="compositionally biased region" description="Basic residues" evidence="1">
    <location>
        <begin position="111"/>
        <end position="126"/>
    </location>
</feature>
<dbReference type="AlphaFoldDB" id="A0A3P6EH16"/>